<organism evidence="2 3">
    <name type="scientific">Neurospora intermedia</name>
    <dbReference type="NCBI Taxonomy" id="5142"/>
    <lineage>
        <taxon>Eukaryota</taxon>
        <taxon>Fungi</taxon>
        <taxon>Dikarya</taxon>
        <taxon>Ascomycota</taxon>
        <taxon>Pezizomycotina</taxon>
        <taxon>Sordariomycetes</taxon>
        <taxon>Sordariomycetidae</taxon>
        <taxon>Sordariales</taxon>
        <taxon>Sordariaceae</taxon>
        <taxon>Neurospora</taxon>
    </lineage>
</organism>
<evidence type="ECO:0000313" key="2">
    <source>
        <dbReference type="EMBL" id="KAL0472700.1"/>
    </source>
</evidence>
<reference evidence="2 3" key="1">
    <citation type="submission" date="2023-09" db="EMBL/GenBank/DDBJ databases">
        <title>Multi-omics analysis of a traditional fermented food reveals byproduct-associated fungal strains for waste-to-food upcycling.</title>
        <authorList>
            <consortium name="Lawrence Berkeley National Laboratory"/>
            <person name="Rekdal V.M."/>
            <person name="Villalobos-Escobedo J.M."/>
            <person name="Rodriguez-Valeron N."/>
            <person name="Garcia M.O."/>
            <person name="Vasquez D.P."/>
            <person name="Damayanti I."/>
            <person name="Sorensen P.M."/>
            <person name="Baidoo E.E."/>
            <person name="De Carvalho A.C."/>
            <person name="Riley R."/>
            <person name="Lipzen A."/>
            <person name="He G."/>
            <person name="Yan M."/>
            <person name="Haridas S."/>
            <person name="Daum C."/>
            <person name="Yoshinaga Y."/>
            <person name="Ng V."/>
            <person name="Grigoriev I.V."/>
            <person name="Munk R."/>
            <person name="Nuraida L."/>
            <person name="Wijaya C.H."/>
            <person name="Morales P.-C."/>
            <person name="Keasling J.D."/>
        </authorList>
    </citation>
    <scope>NUCLEOTIDE SEQUENCE [LARGE SCALE GENOMIC DNA]</scope>
    <source>
        <strain evidence="2 3">FGSC 2613</strain>
    </source>
</reference>
<name>A0ABR3DJ35_NEUIN</name>
<feature type="region of interest" description="Disordered" evidence="1">
    <location>
        <begin position="38"/>
        <end position="59"/>
    </location>
</feature>
<evidence type="ECO:0000256" key="1">
    <source>
        <dbReference type="SAM" id="MobiDB-lite"/>
    </source>
</evidence>
<dbReference type="EMBL" id="JAVLET010000002">
    <property type="protein sequence ID" value="KAL0472700.1"/>
    <property type="molecule type" value="Genomic_DNA"/>
</dbReference>
<sequence length="59" mass="6818">IVPLLTSRISSSPHQGLQMRRAQQYADTVIWKQSTDLRTSREQDVLNNPSRKAEIRLAR</sequence>
<feature type="non-terminal residue" evidence="2">
    <location>
        <position position="59"/>
    </location>
</feature>
<feature type="non-terminal residue" evidence="2">
    <location>
        <position position="1"/>
    </location>
</feature>
<accession>A0ABR3DJ35</accession>
<gene>
    <name evidence="2" type="ORF">QR685DRAFT_400585</name>
</gene>
<proteinExistence type="predicted"/>
<dbReference type="Proteomes" id="UP001451303">
    <property type="component" value="Unassembled WGS sequence"/>
</dbReference>
<comment type="caution">
    <text evidence="2">The sequence shown here is derived from an EMBL/GenBank/DDBJ whole genome shotgun (WGS) entry which is preliminary data.</text>
</comment>
<protein>
    <submittedName>
        <fullName evidence="2">Uncharacterized protein</fullName>
    </submittedName>
</protein>
<evidence type="ECO:0000313" key="3">
    <source>
        <dbReference type="Proteomes" id="UP001451303"/>
    </source>
</evidence>
<keyword evidence="3" id="KW-1185">Reference proteome</keyword>